<evidence type="ECO:0000313" key="1">
    <source>
        <dbReference type="EMBL" id="SFE97290.1"/>
    </source>
</evidence>
<proteinExistence type="predicted"/>
<dbReference type="EMBL" id="FONN01000010">
    <property type="protein sequence ID" value="SFE97290.1"/>
    <property type="molecule type" value="Genomic_DNA"/>
</dbReference>
<protein>
    <submittedName>
        <fullName evidence="1">Uncharacterized protein</fullName>
    </submittedName>
</protein>
<organism evidence="1 2">
    <name type="scientific">Paenibacillus algorifonticola</name>
    <dbReference type="NCBI Taxonomy" id="684063"/>
    <lineage>
        <taxon>Bacteria</taxon>
        <taxon>Bacillati</taxon>
        <taxon>Bacillota</taxon>
        <taxon>Bacilli</taxon>
        <taxon>Bacillales</taxon>
        <taxon>Paenibacillaceae</taxon>
        <taxon>Paenibacillus</taxon>
    </lineage>
</organism>
<gene>
    <name evidence="1" type="ORF">SAMN04487969_110106</name>
</gene>
<name>A0A1I2EYH3_9BACL</name>
<reference evidence="2" key="1">
    <citation type="submission" date="2016-10" db="EMBL/GenBank/DDBJ databases">
        <authorList>
            <person name="Varghese N."/>
            <person name="Submissions S."/>
        </authorList>
    </citation>
    <scope>NUCLEOTIDE SEQUENCE [LARGE SCALE GENOMIC DNA]</scope>
    <source>
        <strain evidence="2">CGMCC 1.10223</strain>
    </source>
</reference>
<accession>A0A1I2EYH3</accession>
<dbReference type="Proteomes" id="UP000183410">
    <property type="component" value="Unassembled WGS sequence"/>
</dbReference>
<evidence type="ECO:0000313" key="2">
    <source>
        <dbReference type="Proteomes" id="UP000183410"/>
    </source>
</evidence>
<keyword evidence="2" id="KW-1185">Reference proteome</keyword>
<dbReference type="AlphaFoldDB" id="A0A1I2EYH3"/>
<sequence>MNGDPVSFIDPFGLEALSGCKAWKDKIVLPSKPHSNKTEGHWFASKRKAVEEAKKEDTVKVYLNKGLQNEVPGAKTNRPDVMVVKSDGKINQYEVPSKTDDPAALTQRMIDNRKQLGNRAGSIQILPIKKR</sequence>